<dbReference type="Proteomes" id="UP000741013">
    <property type="component" value="Unassembled WGS sequence"/>
</dbReference>
<gene>
    <name evidence="2" type="ORF">JOM49_002807</name>
</gene>
<accession>A0ABS4PPD3</accession>
<comment type="caution">
    <text evidence="2">The sequence shown here is derived from an EMBL/GenBank/DDBJ whole genome shotgun (WGS) entry which is preliminary data.</text>
</comment>
<keyword evidence="1" id="KW-0732">Signal</keyword>
<protein>
    <recommendedName>
        <fullName evidence="4">Peptidase inhibitor family I36</fullName>
    </recommendedName>
</protein>
<dbReference type="RefSeq" id="WP_209664726.1">
    <property type="nucleotide sequence ID" value="NZ_JAGGMS010000001.1"/>
</dbReference>
<keyword evidence="3" id="KW-1185">Reference proteome</keyword>
<evidence type="ECO:0008006" key="4">
    <source>
        <dbReference type="Google" id="ProtNLM"/>
    </source>
</evidence>
<evidence type="ECO:0000256" key="1">
    <source>
        <dbReference type="SAM" id="SignalP"/>
    </source>
</evidence>
<feature type="signal peptide" evidence="1">
    <location>
        <begin position="1"/>
        <end position="25"/>
    </location>
</feature>
<evidence type="ECO:0000313" key="2">
    <source>
        <dbReference type="EMBL" id="MBP2181281.1"/>
    </source>
</evidence>
<proteinExistence type="predicted"/>
<organism evidence="2 3">
    <name type="scientific">Amycolatopsis magusensis</name>
    <dbReference type="NCBI Taxonomy" id="882444"/>
    <lineage>
        <taxon>Bacteria</taxon>
        <taxon>Bacillati</taxon>
        <taxon>Actinomycetota</taxon>
        <taxon>Actinomycetes</taxon>
        <taxon>Pseudonocardiales</taxon>
        <taxon>Pseudonocardiaceae</taxon>
        <taxon>Amycolatopsis</taxon>
    </lineage>
</organism>
<name>A0ABS4PPD3_9PSEU</name>
<feature type="chain" id="PRO_5046976412" description="Peptidase inhibitor family I36" evidence="1">
    <location>
        <begin position="26"/>
        <end position="120"/>
    </location>
</feature>
<dbReference type="EMBL" id="JAGGMS010000001">
    <property type="protein sequence ID" value="MBP2181281.1"/>
    <property type="molecule type" value="Genomic_DNA"/>
</dbReference>
<sequence>MLSKLTQLVAAALFALALAPAAASAAEAEGVNDCANNYICWWNQDNYNGQRADGPHGADGCWNILNPHYAYSMTNNTNVNITMQSKTCGESGQQRAELSRQSTTSSTPFAVRSFLRCAVC</sequence>
<reference evidence="2 3" key="1">
    <citation type="submission" date="2021-03" db="EMBL/GenBank/DDBJ databases">
        <title>Sequencing the genomes of 1000 actinobacteria strains.</title>
        <authorList>
            <person name="Klenk H.-P."/>
        </authorList>
    </citation>
    <scope>NUCLEOTIDE SEQUENCE [LARGE SCALE GENOMIC DNA]</scope>
    <source>
        <strain evidence="2 3">DSM 45510</strain>
    </source>
</reference>
<evidence type="ECO:0000313" key="3">
    <source>
        <dbReference type="Proteomes" id="UP000741013"/>
    </source>
</evidence>